<organism evidence="1 2">
    <name type="scientific">Penicillium frequentans</name>
    <dbReference type="NCBI Taxonomy" id="3151616"/>
    <lineage>
        <taxon>Eukaryota</taxon>
        <taxon>Fungi</taxon>
        <taxon>Dikarya</taxon>
        <taxon>Ascomycota</taxon>
        <taxon>Pezizomycotina</taxon>
        <taxon>Eurotiomycetes</taxon>
        <taxon>Eurotiomycetidae</taxon>
        <taxon>Eurotiales</taxon>
        <taxon>Aspergillaceae</taxon>
        <taxon>Penicillium</taxon>
    </lineage>
</organism>
<evidence type="ECO:0000313" key="1">
    <source>
        <dbReference type="EMBL" id="KAJ5552978.1"/>
    </source>
</evidence>
<dbReference type="EMBL" id="JAQIZZ010000002">
    <property type="protein sequence ID" value="KAJ5552978.1"/>
    <property type="molecule type" value="Genomic_DNA"/>
</dbReference>
<keyword evidence="2" id="KW-1185">Reference proteome</keyword>
<reference evidence="1 2" key="1">
    <citation type="journal article" date="2023" name="IMA Fungus">
        <title>Comparative genomic study of the Penicillium genus elucidates a diverse pangenome and 15 lateral gene transfer events.</title>
        <authorList>
            <person name="Petersen C."/>
            <person name="Sorensen T."/>
            <person name="Nielsen M.R."/>
            <person name="Sondergaard T.E."/>
            <person name="Sorensen J.L."/>
            <person name="Fitzpatrick D.A."/>
            <person name="Frisvad J.C."/>
            <person name="Nielsen K.L."/>
        </authorList>
    </citation>
    <scope>NUCLEOTIDE SEQUENCE [LARGE SCALE GENOMIC DNA]</scope>
    <source>
        <strain evidence="1 2">IBT 35679</strain>
    </source>
</reference>
<dbReference type="Proteomes" id="UP001220324">
    <property type="component" value="Unassembled WGS sequence"/>
</dbReference>
<comment type="caution">
    <text evidence="1">The sequence shown here is derived from an EMBL/GenBank/DDBJ whole genome shotgun (WGS) entry which is preliminary data.</text>
</comment>
<sequence>MSSPWTNSMAGYFPSVWDVLKVRYLLQWKLSEGFPAELVDEIIDAAEYWPSTEHHMVEETERRVILNDQDQVLLKTVPLCYSRKSLEESSEPKPLPHRGLHPCRKITFHLSSHDQGTKGFGLRADRYTASWTWFDTELIRGAHTRNMYVNGEEQELLHNERGQVRQHYGPKDELLLPRDNKVQVNGKHMGNLQNTIVVWHYQDKIHSDSPEAHEIEGTKGRGRSTLDGRYVRELEVGDSIALWARARFPGWRNYVYKATVRVFWAL</sequence>
<dbReference type="AlphaFoldDB" id="A0AAD6D3H2"/>
<proteinExistence type="predicted"/>
<name>A0AAD6D3H2_9EURO</name>
<gene>
    <name evidence="1" type="ORF">N7494_002356</name>
</gene>
<protein>
    <submittedName>
        <fullName evidence="1">Uncharacterized protein</fullName>
    </submittedName>
</protein>
<accession>A0AAD6D3H2</accession>
<evidence type="ECO:0000313" key="2">
    <source>
        <dbReference type="Proteomes" id="UP001220324"/>
    </source>
</evidence>